<dbReference type="RefSeq" id="WP_377375902.1">
    <property type="nucleotide sequence ID" value="NZ_JBHSSW010000004.1"/>
</dbReference>
<dbReference type="NCBIfam" id="TIGR00211">
    <property type="entry name" value="glyS"/>
    <property type="match status" value="1"/>
</dbReference>
<dbReference type="PRINTS" id="PR01045">
    <property type="entry name" value="TRNASYNTHGB"/>
</dbReference>
<protein>
    <recommendedName>
        <fullName evidence="11">Glycine--tRNA ligase beta subunit</fullName>
        <ecNumber evidence="11">6.1.1.14</ecNumber>
    </recommendedName>
    <alternativeName>
        <fullName evidence="11">Glycyl-tRNA synthetase beta subunit</fullName>
        <shortName evidence="11">GlyRS</shortName>
    </alternativeName>
</protein>
<dbReference type="Pfam" id="PF05746">
    <property type="entry name" value="DALR_1"/>
    <property type="match status" value="1"/>
</dbReference>
<keyword evidence="8 11" id="KW-0648">Protein biosynthesis</keyword>
<keyword evidence="7 11" id="KW-0067">ATP-binding</keyword>
<keyword evidence="5 11" id="KW-0436">Ligase</keyword>
<dbReference type="HAMAP" id="MF_00255">
    <property type="entry name" value="Gly_tRNA_synth_beta"/>
    <property type="match status" value="1"/>
</dbReference>
<comment type="caution">
    <text evidence="13">The sequence shown here is derived from an EMBL/GenBank/DDBJ whole genome shotgun (WGS) entry which is preliminary data.</text>
</comment>
<evidence type="ECO:0000256" key="11">
    <source>
        <dbReference type="HAMAP-Rule" id="MF_00255"/>
    </source>
</evidence>
<dbReference type="EC" id="6.1.1.14" evidence="11"/>
<dbReference type="Proteomes" id="UP001596303">
    <property type="component" value="Unassembled WGS sequence"/>
</dbReference>
<organism evidence="13 14">
    <name type="scientific">Ponticaulis profundi</name>
    <dbReference type="NCBI Taxonomy" id="2665222"/>
    <lineage>
        <taxon>Bacteria</taxon>
        <taxon>Pseudomonadati</taxon>
        <taxon>Pseudomonadota</taxon>
        <taxon>Alphaproteobacteria</taxon>
        <taxon>Hyphomonadales</taxon>
        <taxon>Hyphomonadaceae</taxon>
        <taxon>Ponticaulis</taxon>
    </lineage>
</organism>
<comment type="subcellular location">
    <subcellularLocation>
        <location evidence="1 11">Cytoplasm</location>
    </subcellularLocation>
</comment>
<gene>
    <name evidence="11 13" type="primary">glyS</name>
    <name evidence="13" type="ORF">ACFQDM_04200</name>
</gene>
<dbReference type="Pfam" id="PF02092">
    <property type="entry name" value="tRNA_synt_2f"/>
    <property type="match status" value="1"/>
</dbReference>
<dbReference type="SUPFAM" id="SSF109604">
    <property type="entry name" value="HD-domain/PDEase-like"/>
    <property type="match status" value="1"/>
</dbReference>
<accession>A0ABW1S6Y4</accession>
<keyword evidence="14" id="KW-1185">Reference proteome</keyword>
<dbReference type="Gene3D" id="1.10.730.10">
    <property type="entry name" value="Isoleucyl-tRNA Synthetase, Domain 1"/>
    <property type="match status" value="1"/>
</dbReference>
<evidence type="ECO:0000256" key="10">
    <source>
        <dbReference type="ARBA" id="ARBA00047937"/>
    </source>
</evidence>
<comment type="catalytic activity">
    <reaction evidence="10 11">
        <text>tRNA(Gly) + glycine + ATP = glycyl-tRNA(Gly) + AMP + diphosphate</text>
        <dbReference type="Rhea" id="RHEA:16013"/>
        <dbReference type="Rhea" id="RHEA-COMP:9664"/>
        <dbReference type="Rhea" id="RHEA-COMP:9683"/>
        <dbReference type="ChEBI" id="CHEBI:30616"/>
        <dbReference type="ChEBI" id="CHEBI:33019"/>
        <dbReference type="ChEBI" id="CHEBI:57305"/>
        <dbReference type="ChEBI" id="CHEBI:78442"/>
        <dbReference type="ChEBI" id="CHEBI:78522"/>
        <dbReference type="ChEBI" id="CHEBI:456215"/>
        <dbReference type="EC" id="6.1.1.14"/>
    </reaction>
</comment>
<proteinExistence type="inferred from homology"/>
<evidence type="ECO:0000256" key="4">
    <source>
        <dbReference type="ARBA" id="ARBA00022490"/>
    </source>
</evidence>
<evidence type="ECO:0000256" key="9">
    <source>
        <dbReference type="ARBA" id="ARBA00023146"/>
    </source>
</evidence>
<evidence type="ECO:0000256" key="6">
    <source>
        <dbReference type="ARBA" id="ARBA00022741"/>
    </source>
</evidence>
<evidence type="ECO:0000256" key="5">
    <source>
        <dbReference type="ARBA" id="ARBA00022598"/>
    </source>
</evidence>
<evidence type="ECO:0000256" key="8">
    <source>
        <dbReference type="ARBA" id="ARBA00022917"/>
    </source>
</evidence>
<dbReference type="PANTHER" id="PTHR30075:SF2">
    <property type="entry name" value="GLYCINE--TRNA LIGASE, CHLOROPLASTIC_MITOCHONDRIAL 2"/>
    <property type="match status" value="1"/>
</dbReference>
<name>A0ABW1S6Y4_9PROT</name>
<sequence length="695" mass="75964">MPQLLLELFSEEIPARMQAKAESDLGKALTDSLSSAGLAFGSVETLSGPRRLTVIIEDVAPKSQDVREERKGPKVGAPEKAVEGFMRGAGLSSIDQAEIKSDPKKGDFYVAIIETPGRNAEDIIAEAIPAIIRGFHWPKSMRWGSGDLRWVRPLQRITCLFGGKVVPFEVDGISSGDEIEGHRVHGRGPYTISDARDYRAALEDVGHVMLNREERRETILQNARKVCADAGLELVEDIGLLEEVTGLAEWPVVLLGEMDPAFLDLPEEVIQLSMRVHQKYFAVRDPKTGGLAPNFVVVANIAATDGGQKIAQGNSRVLSARLNDARFFWDNDLATSLEDMGQKLATIDFKKELGTIADKVERVAKLARELAPNVGADADEAERAARLCKSDLVSEMVYEFPELQGVMGRYYALKQGESVAIADAIRDHYKPQGPSDAVPTAQVSIAVALADKLDTLVGFWAIDEKPTGSKDPFALRRAALGVVRIVLENDVRFGLEDVCGRADMGLADRKVGFDGSDWSDYGASLIVFFADRLKQHMRDQGVRHDLIDAVFALGEDDLVAITKRVEALSGFLESENGANLLAGYKRATNILKAEEKKDGKSYQGLVNEALLAEKEEKDLFAALKEGESKTAAALQTEDFEGAMAAMSNLRGPIDAFFDRVTVNADDDAVRQNRLYLLSSIKDVLDRVADFSKIEG</sequence>
<evidence type="ECO:0000313" key="13">
    <source>
        <dbReference type="EMBL" id="MFC6197264.1"/>
    </source>
</evidence>
<keyword evidence="9 11" id="KW-0030">Aminoacyl-tRNA synthetase</keyword>
<dbReference type="GO" id="GO:0004820">
    <property type="term" value="F:glycine-tRNA ligase activity"/>
    <property type="evidence" value="ECO:0007669"/>
    <property type="project" value="UniProtKB-EC"/>
</dbReference>
<dbReference type="PANTHER" id="PTHR30075">
    <property type="entry name" value="GLYCYL-TRNA SYNTHETASE"/>
    <property type="match status" value="1"/>
</dbReference>
<comment type="subunit">
    <text evidence="3 11">Tetramer of two alpha and two beta subunits.</text>
</comment>
<dbReference type="EMBL" id="JBHSSW010000004">
    <property type="protein sequence ID" value="MFC6197264.1"/>
    <property type="molecule type" value="Genomic_DNA"/>
</dbReference>
<dbReference type="InterPro" id="IPR006194">
    <property type="entry name" value="Gly-tRNA-synth_heterodimer"/>
</dbReference>
<dbReference type="InterPro" id="IPR015944">
    <property type="entry name" value="Gly-tRNA-synth_bsu"/>
</dbReference>
<comment type="similarity">
    <text evidence="2 11">Belongs to the class-II aminoacyl-tRNA synthetase family.</text>
</comment>
<evidence type="ECO:0000256" key="1">
    <source>
        <dbReference type="ARBA" id="ARBA00004496"/>
    </source>
</evidence>
<evidence type="ECO:0000256" key="7">
    <source>
        <dbReference type="ARBA" id="ARBA00022840"/>
    </source>
</evidence>
<dbReference type="PROSITE" id="PS50861">
    <property type="entry name" value="AA_TRNA_LIGASE_II_GLYAB"/>
    <property type="match status" value="1"/>
</dbReference>
<reference evidence="14" key="1">
    <citation type="journal article" date="2019" name="Int. J. Syst. Evol. Microbiol.">
        <title>The Global Catalogue of Microorganisms (GCM) 10K type strain sequencing project: providing services to taxonomists for standard genome sequencing and annotation.</title>
        <authorList>
            <consortium name="The Broad Institute Genomics Platform"/>
            <consortium name="The Broad Institute Genome Sequencing Center for Infectious Disease"/>
            <person name="Wu L."/>
            <person name="Ma J."/>
        </authorList>
    </citation>
    <scope>NUCLEOTIDE SEQUENCE [LARGE SCALE GENOMIC DNA]</scope>
    <source>
        <strain evidence="14">CGMCC-1.15741</strain>
    </source>
</reference>
<keyword evidence="6 11" id="KW-0547">Nucleotide-binding</keyword>
<evidence type="ECO:0000259" key="12">
    <source>
        <dbReference type="Pfam" id="PF05746"/>
    </source>
</evidence>
<evidence type="ECO:0000256" key="3">
    <source>
        <dbReference type="ARBA" id="ARBA00011209"/>
    </source>
</evidence>
<keyword evidence="4 11" id="KW-0963">Cytoplasm</keyword>
<dbReference type="InterPro" id="IPR008909">
    <property type="entry name" value="DALR_anticod-bd"/>
</dbReference>
<feature type="domain" description="DALR anticodon binding" evidence="12">
    <location>
        <begin position="582"/>
        <end position="686"/>
    </location>
</feature>
<evidence type="ECO:0000256" key="2">
    <source>
        <dbReference type="ARBA" id="ARBA00008226"/>
    </source>
</evidence>
<evidence type="ECO:0000313" key="14">
    <source>
        <dbReference type="Proteomes" id="UP001596303"/>
    </source>
</evidence>